<feature type="transmembrane region" description="Helical" evidence="1">
    <location>
        <begin position="28"/>
        <end position="46"/>
    </location>
</feature>
<feature type="transmembrane region" description="Helical" evidence="1">
    <location>
        <begin position="5"/>
        <end position="22"/>
    </location>
</feature>
<gene>
    <name evidence="2" type="ORF">HLI_04510</name>
</gene>
<sequence length="79" mass="8657">MLGKLSFGIFILSMIFFLLSMFQGLSGYFTFSIVTIGVISGIIGGLKKDPLSKTGLWTNAIFLVFLILLLYIPLMLFGG</sequence>
<evidence type="ECO:0000313" key="2">
    <source>
        <dbReference type="EMBL" id="QAS51536.1"/>
    </source>
</evidence>
<dbReference type="RefSeq" id="WP_128523374.1">
    <property type="nucleotide sequence ID" value="NZ_CP026118.1"/>
</dbReference>
<keyword evidence="1" id="KW-1133">Transmembrane helix</keyword>
<name>A0A410MA45_9BACI</name>
<organism evidence="2 3">
    <name type="scientific">Halobacillus litoralis</name>
    <dbReference type="NCBI Taxonomy" id="45668"/>
    <lineage>
        <taxon>Bacteria</taxon>
        <taxon>Bacillati</taxon>
        <taxon>Bacillota</taxon>
        <taxon>Bacilli</taxon>
        <taxon>Bacillales</taxon>
        <taxon>Bacillaceae</taxon>
        <taxon>Halobacillus</taxon>
    </lineage>
</organism>
<reference evidence="2 3" key="1">
    <citation type="submission" date="2018-01" db="EMBL/GenBank/DDBJ databases">
        <title>The whole genome sequencing and assembly of Halobacillus litoralis ERB031 strain.</title>
        <authorList>
            <person name="Lee S.-J."/>
            <person name="Park M.-K."/>
            <person name="Kim J.-Y."/>
            <person name="Lee Y.-J."/>
            <person name="Yi H."/>
            <person name="Bahn Y.-S."/>
            <person name="Kim J.F."/>
            <person name="Lee D.-W."/>
        </authorList>
    </citation>
    <scope>NUCLEOTIDE SEQUENCE [LARGE SCALE GENOMIC DNA]</scope>
    <source>
        <strain evidence="2 3">ERB 031</strain>
    </source>
</reference>
<dbReference type="AlphaFoldDB" id="A0A410MA45"/>
<dbReference type="EMBL" id="CP026118">
    <property type="protein sequence ID" value="QAS51536.1"/>
    <property type="molecule type" value="Genomic_DNA"/>
</dbReference>
<keyword evidence="1" id="KW-0812">Transmembrane</keyword>
<feature type="transmembrane region" description="Helical" evidence="1">
    <location>
        <begin position="58"/>
        <end position="77"/>
    </location>
</feature>
<dbReference type="KEGG" id="hli:HLI_04510"/>
<accession>A0A410MA45</accession>
<evidence type="ECO:0000313" key="3">
    <source>
        <dbReference type="Proteomes" id="UP000287756"/>
    </source>
</evidence>
<keyword evidence="1" id="KW-0472">Membrane</keyword>
<evidence type="ECO:0000256" key="1">
    <source>
        <dbReference type="SAM" id="Phobius"/>
    </source>
</evidence>
<protein>
    <submittedName>
        <fullName evidence="2">Uncharacterized protein</fullName>
    </submittedName>
</protein>
<dbReference type="Proteomes" id="UP000287756">
    <property type="component" value="Chromosome"/>
</dbReference>
<proteinExistence type="predicted"/>